<organism evidence="2 3">
    <name type="scientific">Rubroshorea leprosula</name>
    <dbReference type="NCBI Taxonomy" id="152421"/>
    <lineage>
        <taxon>Eukaryota</taxon>
        <taxon>Viridiplantae</taxon>
        <taxon>Streptophyta</taxon>
        <taxon>Embryophyta</taxon>
        <taxon>Tracheophyta</taxon>
        <taxon>Spermatophyta</taxon>
        <taxon>Magnoliopsida</taxon>
        <taxon>eudicotyledons</taxon>
        <taxon>Gunneridae</taxon>
        <taxon>Pentapetalae</taxon>
        <taxon>rosids</taxon>
        <taxon>malvids</taxon>
        <taxon>Malvales</taxon>
        <taxon>Dipterocarpaceae</taxon>
        <taxon>Rubroshorea</taxon>
    </lineage>
</organism>
<evidence type="ECO:0000256" key="1">
    <source>
        <dbReference type="SAM" id="MobiDB-lite"/>
    </source>
</evidence>
<dbReference type="InterPro" id="IPR004252">
    <property type="entry name" value="Probable_transposase_24"/>
</dbReference>
<proteinExistence type="predicted"/>
<accession>A0AAV5MD67</accession>
<reference evidence="2 3" key="1">
    <citation type="journal article" date="2021" name="Commun. Biol.">
        <title>The genome of Shorea leprosula (Dipterocarpaceae) highlights the ecological relevance of drought in aseasonal tropical rainforests.</title>
        <authorList>
            <person name="Ng K.K.S."/>
            <person name="Kobayashi M.J."/>
            <person name="Fawcett J.A."/>
            <person name="Hatakeyama M."/>
            <person name="Paape T."/>
            <person name="Ng C.H."/>
            <person name="Ang C.C."/>
            <person name="Tnah L.H."/>
            <person name="Lee C.T."/>
            <person name="Nishiyama T."/>
            <person name="Sese J."/>
            <person name="O'Brien M.J."/>
            <person name="Copetti D."/>
            <person name="Mohd Noor M.I."/>
            <person name="Ong R.C."/>
            <person name="Putra M."/>
            <person name="Sireger I.Z."/>
            <person name="Indrioko S."/>
            <person name="Kosugi Y."/>
            <person name="Izuno A."/>
            <person name="Isagi Y."/>
            <person name="Lee S.L."/>
            <person name="Shimizu K.K."/>
        </authorList>
    </citation>
    <scope>NUCLEOTIDE SEQUENCE [LARGE SCALE GENOMIC DNA]</scope>
    <source>
        <strain evidence="2">214</strain>
    </source>
</reference>
<evidence type="ECO:0000313" key="3">
    <source>
        <dbReference type="Proteomes" id="UP001054252"/>
    </source>
</evidence>
<dbReference type="EMBL" id="BPVZ01000236">
    <property type="protein sequence ID" value="GKV47813.1"/>
    <property type="molecule type" value="Genomic_DNA"/>
</dbReference>
<dbReference type="AlphaFoldDB" id="A0AAV5MD67"/>
<dbReference type="Proteomes" id="UP001054252">
    <property type="component" value="Unassembled WGS sequence"/>
</dbReference>
<name>A0AAV5MD67_9ROSI</name>
<evidence type="ECO:0000313" key="2">
    <source>
        <dbReference type="EMBL" id="GKV47813.1"/>
    </source>
</evidence>
<feature type="region of interest" description="Disordered" evidence="1">
    <location>
        <begin position="1"/>
        <end position="33"/>
    </location>
</feature>
<sequence>MCSPLLQDEGHLRRSSSAKANQAKGPRVTHTSGSIDVNVYKKKMQQANLEGRLPTFPEVYTSRRQHKGKGKDQLPIYCNDEAQEIGEKLTAEYAARQEEERFDPTIAHGEFLLRATSGVKKGWLKGLDIHTHP</sequence>
<dbReference type="Pfam" id="PF03004">
    <property type="entry name" value="Transposase_24"/>
    <property type="match status" value="1"/>
</dbReference>
<gene>
    <name evidence="2" type="ORF">SLEP1_g54675</name>
</gene>
<keyword evidence="3" id="KW-1185">Reference proteome</keyword>
<comment type="caution">
    <text evidence="2">The sequence shown here is derived from an EMBL/GenBank/DDBJ whole genome shotgun (WGS) entry which is preliminary data.</text>
</comment>
<protein>
    <submittedName>
        <fullName evidence="2">Uncharacterized protein</fullName>
    </submittedName>
</protein>